<dbReference type="PRINTS" id="PR00364">
    <property type="entry name" value="DISEASERSIST"/>
</dbReference>
<dbReference type="InterPro" id="IPR058192">
    <property type="entry name" value="WHD_ROQ1-like"/>
</dbReference>
<reference evidence="5 6" key="1">
    <citation type="submission" date="2019-05" db="EMBL/GenBank/DDBJ databases">
        <title>Mikania micrantha, genome provides insights into the molecular mechanism of rapid growth.</title>
        <authorList>
            <person name="Liu B."/>
        </authorList>
    </citation>
    <scope>NUCLEOTIDE SEQUENCE [LARGE SCALE GENOMIC DNA]</scope>
    <source>
        <strain evidence="5">NLD-2019</strain>
        <tissue evidence="5">Leaf</tissue>
    </source>
</reference>
<dbReference type="InterPro" id="IPR027417">
    <property type="entry name" value="P-loop_NTPase"/>
</dbReference>
<dbReference type="InterPro" id="IPR032675">
    <property type="entry name" value="LRR_dom_sf"/>
</dbReference>
<gene>
    <name evidence="5" type="ORF">E3N88_09865</name>
</gene>
<dbReference type="InterPro" id="IPR042197">
    <property type="entry name" value="Apaf_helical"/>
</dbReference>
<feature type="domain" description="NB-ARC" evidence="3">
    <location>
        <begin position="64"/>
        <end position="111"/>
    </location>
</feature>
<dbReference type="Proteomes" id="UP000326396">
    <property type="component" value="Linkage Group LG12"/>
</dbReference>
<name>A0A5N6PK94_9ASTR</name>
<evidence type="ECO:0000259" key="3">
    <source>
        <dbReference type="Pfam" id="PF00931"/>
    </source>
</evidence>
<proteinExistence type="predicted"/>
<dbReference type="GO" id="GO:0043531">
    <property type="term" value="F:ADP binding"/>
    <property type="evidence" value="ECO:0007669"/>
    <property type="project" value="InterPro"/>
</dbReference>
<keyword evidence="6" id="KW-1185">Reference proteome</keyword>
<evidence type="ECO:0000313" key="5">
    <source>
        <dbReference type="EMBL" id="KAD6455159.1"/>
    </source>
</evidence>
<evidence type="ECO:0000313" key="6">
    <source>
        <dbReference type="Proteomes" id="UP000326396"/>
    </source>
</evidence>
<evidence type="ECO:0008006" key="7">
    <source>
        <dbReference type="Google" id="ProtNLM"/>
    </source>
</evidence>
<sequence>MVQQLLIRWANMPTTEATWEYKDEFELRSEASFLMEIVDTIYNKLDHKEVHLPLNMTGMWTRYKEINSWLDKHNLEFLAIYGMGGNGKTTLAKYIYDSVWKTFEYASFVEDIGGRCKERNDLLEVQKQLLKDILGGKKRKIPSVSRGTGKINTRSKIIITTRENTDNWFYFPYRRCQKYEMRLLNYDESLELLSRHAFGSKIPISGFEELVLQAVQYCEGNPLSLEVLGSSLFKKNTIPNWISQMNLLEKDIDARIQNMDYVIKILDPDYSAMSGIKTLVDSCLLSVSPNKKLMMHRLLQEMGRNIVRQESVKFPAKRSRIWLSNDSYKILSKGNGSKSIEGLALDMKMLLEQTSTFKPTNLKTDALENMDSLKLLQLNFAELNVSYEYFSEDLRWLCWHGFHLRSIPFDLYMGNMVAVDMSYSNLEVFEPPMVLQSLQILNLKDSHNLSEIRNIFKIPHLETLIL</sequence>
<dbReference type="SUPFAM" id="SSF52058">
    <property type="entry name" value="L domain-like"/>
    <property type="match status" value="1"/>
</dbReference>
<keyword evidence="1" id="KW-0433">Leucine-rich repeat</keyword>
<dbReference type="InterPro" id="IPR002182">
    <property type="entry name" value="NB-ARC"/>
</dbReference>
<evidence type="ECO:0000256" key="2">
    <source>
        <dbReference type="ARBA" id="ARBA00022737"/>
    </source>
</evidence>
<dbReference type="InterPro" id="IPR044974">
    <property type="entry name" value="Disease_R_plants"/>
</dbReference>
<dbReference type="SUPFAM" id="SSF52540">
    <property type="entry name" value="P-loop containing nucleoside triphosphate hydrolases"/>
    <property type="match status" value="1"/>
</dbReference>
<keyword evidence="2" id="KW-0677">Repeat</keyword>
<dbReference type="Gene3D" id="3.80.10.10">
    <property type="entry name" value="Ribonuclease Inhibitor"/>
    <property type="match status" value="1"/>
</dbReference>
<dbReference type="Pfam" id="PF00931">
    <property type="entry name" value="NB-ARC"/>
    <property type="match status" value="1"/>
</dbReference>
<dbReference type="PANTHER" id="PTHR11017:SF307">
    <property type="entry name" value="TIR DOMAIN, P-LOOP CONTAINING NUCLEOSIDE TRIPHOSPHATE HYDROLASE"/>
    <property type="match status" value="1"/>
</dbReference>
<evidence type="ECO:0000256" key="1">
    <source>
        <dbReference type="ARBA" id="ARBA00022614"/>
    </source>
</evidence>
<dbReference type="Pfam" id="PF23282">
    <property type="entry name" value="WHD_ROQ1"/>
    <property type="match status" value="1"/>
</dbReference>
<dbReference type="Gene3D" id="3.40.50.300">
    <property type="entry name" value="P-loop containing nucleotide triphosphate hydrolases"/>
    <property type="match status" value="1"/>
</dbReference>
<comment type="caution">
    <text evidence="5">The sequence shown here is derived from an EMBL/GenBank/DDBJ whole genome shotgun (WGS) entry which is preliminary data.</text>
</comment>
<dbReference type="GO" id="GO:0006952">
    <property type="term" value="P:defense response"/>
    <property type="evidence" value="ECO:0007669"/>
    <property type="project" value="InterPro"/>
</dbReference>
<protein>
    <recommendedName>
        <fullName evidence="7">NB-ARC domain-containing protein</fullName>
    </recommendedName>
</protein>
<organism evidence="5 6">
    <name type="scientific">Mikania micrantha</name>
    <name type="common">bitter vine</name>
    <dbReference type="NCBI Taxonomy" id="192012"/>
    <lineage>
        <taxon>Eukaryota</taxon>
        <taxon>Viridiplantae</taxon>
        <taxon>Streptophyta</taxon>
        <taxon>Embryophyta</taxon>
        <taxon>Tracheophyta</taxon>
        <taxon>Spermatophyta</taxon>
        <taxon>Magnoliopsida</taxon>
        <taxon>eudicotyledons</taxon>
        <taxon>Gunneridae</taxon>
        <taxon>Pentapetalae</taxon>
        <taxon>asterids</taxon>
        <taxon>campanulids</taxon>
        <taxon>Asterales</taxon>
        <taxon>Asteraceae</taxon>
        <taxon>Asteroideae</taxon>
        <taxon>Heliantheae alliance</taxon>
        <taxon>Eupatorieae</taxon>
        <taxon>Mikania</taxon>
    </lineage>
</organism>
<dbReference type="AlphaFoldDB" id="A0A5N6PK94"/>
<dbReference type="PANTHER" id="PTHR11017">
    <property type="entry name" value="LEUCINE-RICH REPEAT-CONTAINING PROTEIN"/>
    <property type="match status" value="1"/>
</dbReference>
<dbReference type="Gene3D" id="1.10.8.430">
    <property type="entry name" value="Helical domain of apoptotic protease-activating factors"/>
    <property type="match status" value="1"/>
</dbReference>
<feature type="domain" description="Disease resistance protein Roq1-like winged-helix" evidence="4">
    <location>
        <begin position="272"/>
        <end position="311"/>
    </location>
</feature>
<dbReference type="OrthoDB" id="1357022at2759"/>
<evidence type="ECO:0000259" key="4">
    <source>
        <dbReference type="Pfam" id="PF23282"/>
    </source>
</evidence>
<dbReference type="EMBL" id="SZYD01000004">
    <property type="protein sequence ID" value="KAD6455159.1"/>
    <property type="molecule type" value="Genomic_DNA"/>
</dbReference>
<accession>A0A5N6PK94</accession>